<sequence length="77" mass="8077">MELKSCPNEIVVFFLNGQTDIGPDCCSAISIITHNCWPAMLTSLSFTAEDGNILRSYCDAASIPAAAPLTGSSAPRA</sequence>
<evidence type="ECO:0000256" key="5">
    <source>
        <dbReference type="ARBA" id="ARBA00023279"/>
    </source>
</evidence>
<keyword evidence="6" id="KW-0968">Cytoplasmic vesicle</keyword>
<dbReference type="InterPro" id="IPR008502">
    <property type="entry name" value="Prolamin-like"/>
</dbReference>
<dbReference type="Pfam" id="PF05617">
    <property type="entry name" value="Prolamin_like"/>
    <property type="match status" value="1"/>
</dbReference>
<evidence type="ECO:0000256" key="1">
    <source>
        <dbReference type="ARBA" id="ARBA00004541"/>
    </source>
</evidence>
<evidence type="ECO:0000256" key="2">
    <source>
        <dbReference type="ARBA" id="ARBA00004613"/>
    </source>
</evidence>
<evidence type="ECO:0000313" key="10">
    <source>
        <dbReference type="EMBL" id="KAB1206298.1"/>
    </source>
</evidence>
<name>A0A6A1V2R6_9ROSI</name>
<evidence type="ECO:0000256" key="3">
    <source>
        <dbReference type="ARBA" id="ARBA00022525"/>
    </source>
</evidence>
<evidence type="ECO:0000256" key="7">
    <source>
        <dbReference type="ARBA" id="ARBA00034457"/>
    </source>
</evidence>
<dbReference type="AlphaFoldDB" id="A0A6A1V2R6"/>
<feature type="domain" description="Prolamin-like" evidence="9">
    <location>
        <begin position="2"/>
        <end position="59"/>
    </location>
</feature>
<keyword evidence="5" id="KW-0278">Fertilization</keyword>
<organism evidence="10 11">
    <name type="scientific">Morella rubra</name>
    <name type="common">Chinese bayberry</name>
    <dbReference type="NCBI Taxonomy" id="262757"/>
    <lineage>
        <taxon>Eukaryota</taxon>
        <taxon>Viridiplantae</taxon>
        <taxon>Streptophyta</taxon>
        <taxon>Embryophyta</taxon>
        <taxon>Tracheophyta</taxon>
        <taxon>Spermatophyta</taxon>
        <taxon>Magnoliopsida</taxon>
        <taxon>eudicotyledons</taxon>
        <taxon>Gunneridae</taxon>
        <taxon>Pentapetalae</taxon>
        <taxon>rosids</taxon>
        <taxon>fabids</taxon>
        <taxon>Fagales</taxon>
        <taxon>Myricaceae</taxon>
        <taxon>Morella</taxon>
    </lineage>
</organism>
<comment type="caution">
    <text evidence="10">The sequence shown here is derived from an EMBL/GenBank/DDBJ whole genome shotgun (WGS) entry which is preliminary data.</text>
</comment>
<evidence type="ECO:0000256" key="6">
    <source>
        <dbReference type="ARBA" id="ARBA00023329"/>
    </source>
</evidence>
<comment type="function">
    <text evidence="7">Involved in the regulation of gamete interactions during the double fertilization and to prevent multiple-pollen tube attraction; mediates the redistribution of the gamete fusogen HAP2/GCS1 to the cell surface after secretion upon sperm arrival.</text>
</comment>
<dbReference type="GO" id="GO:2000008">
    <property type="term" value="P:regulation of protein localization to cell surface"/>
    <property type="evidence" value="ECO:0007669"/>
    <property type="project" value="UniProtKB-ARBA"/>
</dbReference>
<protein>
    <submittedName>
        <fullName evidence="10">Egg cell-secreted protein 1.2</fullName>
    </submittedName>
</protein>
<dbReference type="Proteomes" id="UP000516437">
    <property type="component" value="Chromosome 7"/>
</dbReference>
<dbReference type="EMBL" id="RXIC02000025">
    <property type="protein sequence ID" value="KAB1206298.1"/>
    <property type="molecule type" value="Genomic_DNA"/>
</dbReference>
<comment type="subcellular location">
    <subcellularLocation>
        <location evidence="1">Cytoplasmic vesicle</location>
    </subcellularLocation>
    <subcellularLocation>
        <location evidence="2">Secreted</location>
    </subcellularLocation>
</comment>
<dbReference type="GO" id="GO:0009567">
    <property type="term" value="P:double fertilization forming a zygote and endosperm"/>
    <property type="evidence" value="ECO:0007669"/>
    <property type="project" value="InterPro"/>
</dbReference>
<reference evidence="10 11" key="1">
    <citation type="journal article" date="2019" name="Plant Biotechnol. J.">
        <title>The red bayberry genome and genetic basis of sex determination.</title>
        <authorList>
            <person name="Jia H.M."/>
            <person name="Jia H.J."/>
            <person name="Cai Q.L."/>
            <person name="Wang Y."/>
            <person name="Zhao H.B."/>
            <person name="Yang W.F."/>
            <person name="Wang G.Y."/>
            <person name="Li Y.H."/>
            <person name="Zhan D.L."/>
            <person name="Shen Y.T."/>
            <person name="Niu Q.F."/>
            <person name="Chang L."/>
            <person name="Qiu J."/>
            <person name="Zhao L."/>
            <person name="Xie H.B."/>
            <person name="Fu W.Y."/>
            <person name="Jin J."/>
            <person name="Li X.W."/>
            <person name="Jiao Y."/>
            <person name="Zhou C.C."/>
            <person name="Tu T."/>
            <person name="Chai C.Y."/>
            <person name="Gao J.L."/>
            <person name="Fan L.J."/>
            <person name="van de Weg E."/>
            <person name="Wang J.Y."/>
            <person name="Gao Z.S."/>
        </authorList>
    </citation>
    <scope>NUCLEOTIDE SEQUENCE [LARGE SCALE GENOMIC DNA]</scope>
    <source>
        <tissue evidence="10">Leaves</tissue>
    </source>
</reference>
<keyword evidence="3" id="KW-0964">Secreted</keyword>
<dbReference type="GO" id="GO:0080155">
    <property type="term" value="P:regulation of double fertilization forming a zygote and endosperm"/>
    <property type="evidence" value="ECO:0007669"/>
    <property type="project" value="UniProtKB-ARBA"/>
</dbReference>
<evidence type="ECO:0000259" key="9">
    <source>
        <dbReference type="Pfam" id="PF05617"/>
    </source>
</evidence>
<keyword evidence="11" id="KW-1185">Reference proteome</keyword>
<accession>A0A6A1V2R6</accession>
<proteinExistence type="inferred from homology"/>
<comment type="similarity">
    <text evidence="8">Belongs to the plant egg cell-secreted peptide family.</text>
</comment>
<gene>
    <name evidence="10" type="ORF">CJ030_MR7G011791</name>
</gene>
<dbReference type="InterPro" id="IPR044711">
    <property type="entry name" value="EC11-15"/>
</dbReference>
<dbReference type="GO" id="GO:0031410">
    <property type="term" value="C:cytoplasmic vesicle"/>
    <property type="evidence" value="ECO:0007669"/>
    <property type="project" value="UniProtKB-SubCell"/>
</dbReference>
<dbReference type="GO" id="GO:0005576">
    <property type="term" value="C:extracellular region"/>
    <property type="evidence" value="ECO:0007669"/>
    <property type="project" value="UniProtKB-SubCell"/>
</dbReference>
<dbReference type="OrthoDB" id="782765at2759"/>
<evidence type="ECO:0000256" key="4">
    <source>
        <dbReference type="ARBA" id="ARBA00022729"/>
    </source>
</evidence>
<keyword evidence="4" id="KW-0732">Signal</keyword>
<dbReference type="PANTHER" id="PTHR35293">
    <property type="entry name" value="EGG CELL-SECRETED PROTEIN 1.5"/>
    <property type="match status" value="1"/>
</dbReference>
<evidence type="ECO:0000313" key="11">
    <source>
        <dbReference type="Proteomes" id="UP000516437"/>
    </source>
</evidence>
<dbReference type="PANTHER" id="PTHR35293:SF10">
    <property type="entry name" value="EGG CELL-SECRETED PROTEIN 1.2-RELATED"/>
    <property type="match status" value="1"/>
</dbReference>
<evidence type="ECO:0000256" key="8">
    <source>
        <dbReference type="ARBA" id="ARBA00034484"/>
    </source>
</evidence>